<accession>A0A0V0QVU4</accession>
<keyword evidence="1" id="KW-0812">Transmembrane</keyword>
<organism evidence="2 3">
    <name type="scientific">Pseudocohnilembus persalinus</name>
    <name type="common">Ciliate</name>
    <dbReference type="NCBI Taxonomy" id="266149"/>
    <lineage>
        <taxon>Eukaryota</taxon>
        <taxon>Sar</taxon>
        <taxon>Alveolata</taxon>
        <taxon>Ciliophora</taxon>
        <taxon>Intramacronucleata</taxon>
        <taxon>Oligohymenophorea</taxon>
        <taxon>Scuticociliatia</taxon>
        <taxon>Philasterida</taxon>
        <taxon>Pseudocohnilembidae</taxon>
        <taxon>Pseudocohnilembus</taxon>
    </lineage>
</organism>
<dbReference type="InParanoid" id="A0A0V0QVU4"/>
<evidence type="ECO:0000256" key="1">
    <source>
        <dbReference type="SAM" id="Phobius"/>
    </source>
</evidence>
<name>A0A0V0QVU4_PSEPJ</name>
<comment type="caution">
    <text evidence="2">The sequence shown here is derived from an EMBL/GenBank/DDBJ whole genome shotgun (WGS) entry which is preliminary data.</text>
</comment>
<evidence type="ECO:0000313" key="2">
    <source>
        <dbReference type="EMBL" id="KRX06305.1"/>
    </source>
</evidence>
<keyword evidence="1" id="KW-0472">Membrane</keyword>
<dbReference type="EMBL" id="LDAU01000097">
    <property type="protein sequence ID" value="KRX06305.1"/>
    <property type="molecule type" value="Genomic_DNA"/>
</dbReference>
<reference evidence="2 3" key="1">
    <citation type="journal article" date="2015" name="Sci. Rep.">
        <title>Genome of the facultative scuticociliatosis pathogen Pseudocohnilembus persalinus provides insight into its virulence through horizontal gene transfer.</title>
        <authorList>
            <person name="Xiong J."/>
            <person name="Wang G."/>
            <person name="Cheng J."/>
            <person name="Tian M."/>
            <person name="Pan X."/>
            <person name="Warren A."/>
            <person name="Jiang C."/>
            <person name="Yuan D."/>
            <person name="Miao W."/>
        </authorList>
    </citation>
    <scope>NUCLEOTIDE SEQUENCE [LARGE SCALE GENOMIC DNA]</scope>
    <source>
        <strain evidence="2">36N120E</strain>
    </source>
</reference>
<evidence type="ECO:0008006" key="4">
    <source>
        <dbReference type="Google" id="ProtNLM"/>
    </source>
</evidence>
<sequence length="309" mass="37379">MKQEKKTNLYKTPIAFSDSPLENMKKIRVENEPNILLSNKKVTQIQESLEYQKKDNFVDIQNNYNPNLKVSSYIEQQSSTQNESSKNFSYKVKSNLYPQFKPQQDQNNQKENLTLFQKLQKLAEKLFIYKLFLHCIFHYVDFVTDIMVIQQIYHIAMTSKSEVIKNAWLEIFQFMILILFIERILSFKYILETIQERNLFKNLQKYNKENLSQSQQNQKKYQQQTQNLYISQKIYQKQQQQNESLNETEKNIINWLQPKLKDYLISALITFTYADFFYIALYRFENKQSNRSVIRKQIVERVLMPHYIR</sequence>
<dbReference type="AlphaFoldDB" id="A0A0V0QVU4"/>
<evidence type="ECO:0000313" key="3">
    <source>
        <dbReference type="Proteomes" id="UP000054937"/>
    </source>
</evidence>
<gene>
    <name evidence="2" type="ORF">PPERSA_06276</name>
</gene>
<keyword evidence="3" id="KW-1185">Reference proteome</keyword>
<feature type="transmembrane region" description="Helical" evidence="1">
    <location>
        <begin position="263"/>
        <end position="282"/>
    </location>
</feature>
<protein>
    <recommendedName>
        <fullName evidence="4">Transmembrane protein</fullName>
    </recommendedName>
</protein>
<keyword evidence="1" id="KW-1133">Transmembrane helix</keyword>
<dbReference type="Proteomes" id="UP000054937">
    <property type="component" value="Unassembled WGS sequence"/>
</dbReference>
<feature type="transmembrane region" description="Helical" evidence="1">
    <location>
        <begin position="167"/>
        <end position="191"/>
    </location>
</feature>
<proteinExistence type="predicted"/>